<dbReference type="EMBL" id="MSJL01000081">
    <property type="protein sequence ID" value="OLF47588.1"/>
    <property type="molecule type" value="Genomic_DNA"/>
</dbReference>
<evidence type="ECO:0000313" key="4">
    <source>
        <dbReference type="Proteomes" id="UP000255213"/>
    </source>
</evidence>
<organism evidence="1 3">
    <name type="scientific">Streptococcus acidominimus</name>
    <dbReference type="NCBI Taxonomy" id="1326"/>
    <lineage>
        <taxon>Bacteria</taxon>
        <taxon>Bacillati</taxon>
        <taxon>Bacillota</taxon>
        <taxon>Bacilli</taxon>
        <taxon>Lactobacillales</taxon>
        <taxon>Streptococcaceae</taxon>
        <taxon>Streptococcus</taxon>
    </lineage>
</organism>
<evidence type="ECO:0000313" key="2">
    <source>
        <dbReference type="EMBL" id="SUN41418.1"/>
    </source>
</evidence>
<name>A0A1Q8E715_STRAI</name>
<proteinExistence type="predicted"/>
<gene>
    <name evidence="1" type="ORF">BU200_10115</name>
    <name evidence="2" type="ORF">NCTC12957_02302</name>
</gene>
<dbReference type="RefSeq" id="WP_075100008.1">
    <property type="nucleotide sequence ID" value="NZ_MSJL01000081.1"/>
</dbReference>
<reference evidence="1" key="2">
    <citation type="submission" date="2016-12" db="EMBL/GenBank/DDBJ databases">
        <authorList>
            <person name="Song W.-J."/>
            <person name="Kurnit D.M."/>
        </authorList>
    </citation>
    <scope>NUCLEOTIDE SEQUENCE [LARGE SCALE GENOMIC DNA]</scope>
    <source>
        <strain evidence="1">ATCC 51725</strain>
    </source>
</reference>
<protein>
    <submittedName>
        <fullName evidence="1">Uncharacterized protein</fullName>
    </submittedName>
</protein>
<dbReference type="AlphaFoldDB" id="A0A1Q8E715"/>
<dbReference type="Proteomes" id="UP000186437">
    <property type="component" value="Unassembled WGS sequence"/>
</dbReference>
<sequence length="89" mass="10364">MNELFSYIEKIVGSFECENDLLVLDEEYIIISNNHLFLSQIVLNILGSIGCEFNYSIGYSDLVSHDIFEIQIHVPSKEKDKLKKYFENI</sequence>
<dbReference type="Proteomes" id="UP000255213">
    <property type="component" value="Unassembled WGS sequence"/>
</dbReference>
<accession>A0A1Q8E715</accession>
<keyword evidence="3" id="KW-1185">Reference proteome</keyword>
<evidence type="ECO:0000313" key="1">
    <source>
        <dbReference type="EMBL" id="OLF47588.1"/>
    </source>
</evidence>
<dbReference type="EMBL" id="UHEN01000005">
    <property type="protein sequence ID" value="SUN41418.1"/>
    <property type="molecule type" value="Genomic_DNA"/>
</dbReference>
<evidence type="ECO:0000313" key="3">
    <source>
        <dbReference type="Proteomes" id="UP000186437"/>
    </source>
</evidence>
<reference evidence="3" key="1">
    <citation type="submission" date="2016-12" db="EMBL/GenBank/DDBJ databases">
        <authorList>
            <person name="Gulvik C.A."/>
        </authorList>
    </citation>
    <scope>NUCLEOTIDE SEQUENCE [LARGE SCALE GENOMIC DNA]</scope>
    <source>
        <strain evidence="3">ATCC 51725</strain>
    </source>
</reference>
<reference evidence="2 4" key="3">
    <citation type="submission" date="2018-06" db="EMBL/GenBank/DDBJ databases">
        <authorList>
            <consortium name="Pathogen Informatics"/>
            <person name="Doyle S."/>
        </authorList>
    </citation>
    <scope>NUCLEOTIDE SEQUENCE [LARGE SCALE GENOMIC DNA]</scope>
    <source>
        <strain evidence="2 4">NCTC12957</strain>
    </source>
</reference>